<dbReference type="STRING" id="104452.A0A0L7L0V9"/>
<feature type="compositionally biased region" description="Basic and acidic residues" evidence="1">
    <location>
        <begin position="325"/>
        <end position="370"/>
    </location>
</feature>
<name>A0A0L7L0V9_OPEBR</name>
<evidence type="ECO:0000313" key="2">
    <source>
        <dbReference type="EMBL" id="KOB69055.1"/>
    </source>
</evidence>
<dbReference type="EMBL" id="JTDY01003745">
    <property type="protein sequence ID" value="KOB69055.1"/>
    <property type="molecule type" value="Genomic_DNA"/>
</dbReference>
<proteinExistence type="predicted"/>
<protein>
    <submittedName>
        <fullName evidence="2">Putative bromodomain containing 3</fullName>
    </submittedName>
</protein>
<evidence type="ECO:0000313" key="3">
    <source>
        <dbReference type="Proteomes" id="UP000037510"/>
    </source>
</evidence>
<organism evidence="2 3">
    <name type="scientific">Operophtera brumata</name>
    <name type="common">Winter moth</name>
    <name type="synonym">Phalaena brumata</name>
    <dbReference type="NCBI Taxonomy" id="104452"/>
    <lineage>
        <taxon>Eukaryota</taxon>
        <taxon>Metazoa</taxon>
        <taxon>Ecdysozoa</taxon>
        <taxon>Arthropoda</taxon>
        <taxon>Hexapoda</taxon>
        <taxon>Insecta</taxon>
        <taxon>Pterygota</taxon>
        <taxon>Neoptera</taxon>
        <taxon>Endopterygota</taxon>
        <taxon>Lepidoptera</taxon>
        <taxon>Glossata</taxon>
        <taxon>Ditrysia</taxon>
        <taxon>Geometroidea</taxon>
        <taxon>Geometridae</taxon>
        <taxon>Larentiinae</taxon>
        <taxon>Operophtera</taxon>
    </lineage>
</organism>
<feature type="region of interest" description="Disordered" evidence="1">
    <location>
        <begin position="299"/>
        <end position="370"/>
    </location>
</feature>
<sequence length="370" mass="41622">MPSAIRHQECLLQSGIKNAFCNPASKMPSAIRLQKCLLQFGIKNAVCDAASGSNCPPDSSITPVLREIEDPKPPQKSEPRNGLDTSHYIDPIERSLASLERSLKAEVPMDDNVGVSDSSMRLEEEFSLPKQQMMPDAVHQTLMAQLGGLAEITRLPDQIKTDTYLPPHNGYGEQHMKHEREMLRPDMIPNMPGLTNIQPMSSIFDPVPVIPHSVIAQSHHGMPTAPCMTPAIKKEENKPLLTPKPIEDLMGVSNMQQNNISERAKYEMEKKISEETKNSNFAAAFKLKQEQNLKNASSWSSLAQAGSPQSIPSVVPSTAQAFKKQAREKIDRQRALIEQQELRKKEQQAERERQRQQETERRHPDEEKMR</sequence>
<accession>A0A0L7L0V9</accession>
<comment type="caution">
    <text evidence="2">The sequence shown here is derived from an EMBL/GenBank/DDBJ whole genome shotgun (WGS) entry which is preliminary data.</text>
</comment>
<dbReference type="Proteomes" id="UP000037510">
    <property type="component" value="Unassembled WGS sequence"/>
</dbReference>
<reference evidence="2 3" key="1">
    <citation type="journal article" date="2015" name="Genome Biol. Evol.">
        <title>The genome of winter moth (Operophtera brumata) provides a genomic perspective on sexual dimorphism and phenology.</title>
        <authorList>
            <person name="Derks M.F."/>
            <person name="Smit S."/>
            <person name="Salis L."/>
            <person name="Schijlen E."/>
            <person name="Bossers A."/>
            <person name="Mateman C."/>
            <person name="Pijl A.S."/>
            <person name="de Ridder D."/>
            <person name="Groenen M.A."/>
            <person name="Visser M.E."/>
            <person name="Megens H.J."/>
        </authorList>
    </citation>
    <scope>NUCLEOTIDE SEQUENCE [LARGE SCALE GENOMIC DNA]</scope>
    <source>
        <strain evidence="2">WM2013NL</strain>
        <tissue evidence="2">Head and thorax</tissue>
    </source>
</reference>
<dbReference type="AlphaFoldDB" id="A0A0L7L0V9"/>
<keyword evidence="3" id="KW-1185">Reference proteome</keyword>
<feature type="compositionally biased region" description="Polar residues" evidence="1">
    <location>
        <begin position="299"/>
        <end position="320"/>
    </location>
</feature>
<evidence type="ECO:0000256" key="1">
    <source>
        <dbReference type="SAM" id="MobiDB-lite"/>
    </source>
</evidence>
<gene>
    <name evidence="2" type="ORF">OBRU01_17373</name>
</gene>